<gene>
    <name evidence="2" type="ORF">GCM10023093_18300</name>
</gene>
<comment type="caution">
    <text evidence="2">The sequence shown here is derived from an EMBL/GenBank/DDBJ whole genome shotgun (WGS) entry which is preliminary data.</text>
</comment>
<reference evidence="3" key="1">
    <citation type="journal article" date="2019" name="Int. J. Syst. Evol. Microbiol.">
        <title>The Global Catalogue of Microorganisms (GCM) 10K type strain sequencing project: providing services to taxonomists for standard genome sequencing and annotation.</title>
        <authorList>
            <consortium name="The Broad Institute Genomics Platform"/>
            <consortium name="The Broad Institute Genome Sequencing Center for Infectious Disease"/>
            <person name="Wu L."/>
            <person name="Ma J."/>
        </authorList>
    </citation>
    <scope>NUCLEOTIDE SEQUENCE [LARGE SCALE GENOMIC DNA]</scope>
    <source>
        <strain evidence="3">JCM 32105</strain>
    </source>
</reference>
<evidence type="ECO:0000313" key="2">
    <source>
        <dbReference type="EMBL" id="GAA4465700.1"/>
    </source>
</evidence>
<dbReference type="EMBL" id="BAABFA010000011">
    <property type="protein sequence ID" value="GAA4465700.1"/>
    <property type="molecule type" value="Genomic_DNA"/>
</dbReference>
<organism evidence="2 3">
    <name type="scientific">Nemorincola caseinilytica</name>
    <dbReference type="NCBI Taxonomy" id="2054315"/>
    <lineage>
        <taxon>Bacteria</taxon>
        <taxon>Pseudomonadati</taxon>
        <taxon>Bacteroidota</taxon>
        <taxon>Chitinophagia</taxon>
        <taxon>Chitinophagales</taxon>
        <taxon>Chitinophagaceae</taxon>
        <taxon>Nemorincola</taxon>
    </lineage>
</organism>
<dbReference type="Proteomes" id="UP001500067">
    <property type="component" value="Unassembled WGS sequence"/>
</dbReference>
<sequence length="211" mass="23657">MFMAGLIPAGHAIARTTGYDEEFKTFTGGLAAGLNLAQVDGDRYFGYNKPGIVVGAFVNMHFTERLGLQAELLYVQKGSHGVAVTGSPLTGTYTAQCHIGLGYIEAPVVFRYTYKEYTAEAGASYAILVRTNEWIQDPLVYIHEDNNRFNTTDINYVFGLGRHVYKRLHANVRFQYSVLSIRPAERVPYNYGWGTKGQFNNLFSVRLLYTL</sequence>
<accession>A0ABP8NH43</accession>
<protein>
    <recommendedName>
        <fullName evidence="1">Outer membrane protein beta-barrel domain-containing protein</fullName>
    </recommendedName>
</protein>
<evidence type="ECO:0000313" key="3">
    <source>
        <dbReference type="Proteomes" id="UP001500067"/>
    </source>
</evidence>
<keyword evidence="3" id="KW-1185">Reference proteome</keyword>
<dbReference type="Pfam" id="PF13568">
    <property type="entry name" value="OMP_b-brl_2"/>
    <property type="match status" value="1"/>
</dbReference>
<dbReference type="InterPro" id="IPR025665">
    <property type="entry name" value="Beta-barrel_OMP_2"/>
</dbReference>
<name>A0ABP8NH43_9BACT</name>
<evidence type="ECO:0000259" key="1">
    <source>
        <dbReference type="Pfam" id="PF13568"/>
    </source>
</evidence>
<proteinExistence type="predicted"/>
<feature type="domain" description="Outer membrane protein beta-barrel" evidence="1">
    <location>
        <begin position="29"/>
        <end position="178"/>
    </location>
</feature>